<dbReference type="PANTHER" id="PTHR43484:SF1">
    <property type="entry name" value="FLAGELLAR MOTOR SWITCH PROTEIN FLIN"/>
    <property type="match status" value="1"/>
</dbReference>
<feature type="domain" description="Flagellar motor switch protein FliN-like C-terminal" evidence="8">
    <location>
        <begin position="25"/>
        <end position="95"/>
    </location>
</feature>
<dbReference type="PRINTS" id="PR00956">
    <property type="entry name" value="FLGMOTORFLIN"/>
</dbReference>
<dbReference type="InterPro" id="IPR012826">
    <property type="entry name" value="FliN"/>
</dbReference>
<evidence type="ECO:0000256" key="6">
    <source>
        <dbReference type="ARBA" id="ARBA00023136"/>
    </source>
</evidence>
<dbReference type="Proteomes" id="UP001058860">
    <property type="component" value="Chromosome"/>
</dbReference>
<dbReference type="Gene3D" id="2.30.330.10">
    <property type="entry name" value="SpoA-like"/>
    <property type="match status" value="1"/>
</dbReference>
<dbReference type="EMBL" id="CP088295">
    <property type="protein sequence ID" value="UUY04764.1"/>
    <property type="molecule type" value="Genomic_DNA"/>
</dbReference>
<comment type="similarity">
    <text evidence="2">Belongs to the FliN/MopA/SpaO family.</text>
</comment>
<reference evidence="10" key="1">
    <citation type="submission" date="2021-11" db="EMBL/GenBank/DDBJ databases">
        <title>Cultivation dependent microbiological survey of springs from the worlds oldest radium mine currently devoted to the extraction of radon-saturated water.</title>
        <authorList>
            <person name="Kapinusova G."/>
            <person name="Smrhova T."/>
            <person name="Strejcek M."/>
            <person name="Suman J."/>
            <person name="Jani K."/>
            <person name="Pajer P."/>
            <person name="Uhlik O."/>
        </authorList>
    </citation>
    <scope>NUCLEOTIDE SEQUENCE [LARGE SCALE GENOMIC DNA]</scope>
    <source>
        <strain evidence="10">J379</strain>
    </source>
</reference>
<keyword evidence="5" id="KW-0283">Flagellar rotation</keyword>
<feature type="compositionally biased region" description="Basic residues" evidence="7">
    <location>
        <begin position="122"/>
        <end position="149"/>
    </location>
</feature>
<keyword evidence="3" id="KW-1003">Cell membrane</keyword>
<evidence type="ECO:0000256" key="1">
    <source>
        <dbReference type="ARBA" id="ARBA00004413"/>
    </source>
</evidence>
<dbReference type="InterPro" id="IPR051469">
    <property type="entry name" value="FliN/MopA/SpaO"/>
</dbReference>
<accession>A0ABY5PJA1</accession>
<dbReference type="InterPro" id="IPR036429">
    <property type="entry name" value="SpoA-like_sf"/>
</dbReference>
<dbReference type="InterPro" id="IPR001543">
    <property type="entry name" value="FliN-like_C"/>
</dbReference>
<proteinExistence type="inferred from homology"/>
<evidence type="ECO:0000256" key="3">
    <source>
        <dbReference type="ARBA" id="ARBA00022475"/>
    </source>
</evidence>
<evidence type="ECO:0000256" key="2">
    <source>
        <dbReference type="ARBA" id="ARBA00009226"/>
    </source>
</evidence>
<gene>
    <name evidence="9" type="primary">fliN</name>
    <name evidence="9" type="ORF">LRS13_04330</name>
</gene>
<keyword evidence="9" id="KW-0282">Flagellum</keyword>
<keyword evidence="9" id="KW-0969">Cilium</keyword>
<dbReference type="InterPro" id="IPR001172">
    <property type="entry name" value="FliN_T3SS_HrcQb"/>
</dbReference>
<keyword evidence="6" id="KW-0472">Membrane</keyword>
<keyword evidence="10" id="KW-1185">Reference proteome</keyword>
<dbReference type="NCBIfam" id="TIGR02480">
    <property type="entry name" value="fliN"/>
    <property type="match status" value="1"/>
</dbReference>
<evidence type="ECO:0000256" key="5">
    <source>
        <dbReference type="ARBA" id="ARBA00022779"/>
    </source>
</evidence>
<dbReference type="RefSeq" id="WP_353865244.1">
    <property type="nucleotide sequence ID" value="NZ_CP088295.1"/>
</dbReference>
<sequence>MSDITSLNPAIATAEPLDTGDGLRRLAQVRVELSVEIGRTNMSLGEALALGPGSVIALDRMADQPVDLLVNGKLVARGEVVVIDSEYGLRVTEVVGAEAQTAEAPPATAPVAAPAPPPRTARSIRPRSTRRSPRPPRAAIRRRWPRSPRRIVGLARRRDTALRRPGRW</sequence>
<name>A0ABY5PJA1_9ACTN</name>
<dbReference type="PANTHER" id="PTHR43484">
    <property type="match status" value="1"/>
</dbReference>
<evidence type="ECO:0000313" key="9">
    <source>
        <dbReference type="EMBL" id="UUY04764.1"/>
    </source>
</evidence>
<keyword evidence="4" id="KW-0145">Chemotaxis</keyword>
<dbReference type="SUPFAM" id="SSF101801">
    <property type="entry name" value="Surface presentation of antigens (SPOA)"/>
    <property type="match status" value="1"/>
</dbReference>
<comment type="subcellular location">
    <subcellularLocation>
        <location evidence="1">Cell membrane</location>
        <topology evidence="1">Peripheral membrane protein</topology>
        <orientation evidence="1">Cytoplasmic side</orientation>
    </subcellularLocation>
</comment>
<evidence type="ECO:0000259" key="8">
    <source>
        <dbReference type="Pfam" id="PF01052"/>
    </source>
</evidence>
<feature type="region of interest" description="Disordered" evidence="7">
    <location>
        <begin position="99"/>
        <end position="168"/>
    </location>
</feature>
<evidence type="ECO:0000313" key="10">
    <source>
        <dbReference type="Proteomes" id="UP001058860"/>
    </source>
</evidence>
<evidence type="ECO:0000256" key="7">
    <source>
        <dbReference type="SAM" id="MobiDB-lite"/>
    </source>
</evidence>
<evidence type="ECO:0000256" key="4">
    <source>
        <dbReference type="ARBA" id="ARBA00022500"/>
    </source>
</evidence>
<keyword evidence="9" id="KW-0966">Cell projection</keyword>
<protein>
    <submittedName>
        <fullName evidence="9">Flagellar motor switch protein FliN</fullName>
    </submittedName>
</protein>
<organism evidence="9 10">
    <name type="scientific">Svornostia abyssi</name>
    <dbReference type="NCBI Taxonomy" id="2898438"/>
    <lineage>
        <taxon>Bacteria</taxon>
        <taxon>Bacillati</taxon>
        <taxon>Actinomycetota</taxon>
        <taxon>Thermoleophilia</taxon>
        <taxon>Solirubrobacterales</taxon>
        <taxon>Baekduiaceae</taxon>
        <taxon>Svornostia</taxon>
    </lineage>
</organism>
<dbReference type="Pfam" id="PF01052">
    <property type="entry name" value="FliMN_C"/>
    <property type="match status" value="1"/>
</dbReference>